<name>K3VDE7_FUSPC</name>
<dbReference type="AlphaFoldDB" id="K3VDE7"/>
<organism evidence="1 2">
    <name type="scientific">Fusarium pseudograminearum (strain CS3096)</name>
    <name type="common">Wheat and barley crown-rot fungus</name>
    <dbReference type="NCBI Taxonomy" id="1028729"/>
    <lineage>
        <taxon>Eukaryota</taxon>
        <taxon>Fungi</taxon>
        <taxon>Dikarya</taxon>
        <taxon>Ascomycota</taxon>
        <taxon>Pezizomycotina</taxon>
        <taxon>Sordariomycetes</taxon>
        <taxon>Hypocreomycetidae</taxon>
        <taxon>Hypocreales</taxon>
        <taxon>Nectriaceae</taxon>
        <taxon>Fusarium</taxon>
    </lineage>
</organism>
<dbReference type="RefSeq" id="XP_061844437.1">
    <property type="nucleotide sequence ID" value="XM_061988450.1"/>
</dbReference>
<feature type="non-terminal residue" evidence="1">
    <location>
        <position position="1"/>
    </location>
</feature>
<comment type="caution">
    <text evidence="1">The sequence shown here is derived from an EMBL/GenBank/DDBJ whole genome shotgun (WGS) entry which is preliminary data.</text>
</comment>
<dbReference type="HOGENOM" id="CLU_3422552_0_0_1"/>
<evidence type="ECO:0000313" key="1">
    <source>
        <dbReference type="EMBL" id="EKJ72062.1"/>
    </source>
</evidence>
<reference evidence="1 2" key="1">
    <citation type="journal article" date="2012" name="PLoS Pathog.">
        <title>Comparative pathogenomics reveals horizontally acquired novel virulence genes in fungi infecting cereal hosts.</title>
        <authorList>
            <person name="Gardiner D.M."/>
            <person name="McDonald M.C."/>
            <person name="Covarelli L."/>
            <person name="Solomon P.S."/>
            <person name="Rusu A.G."/>
            <person name="Marshall M."/>
            <person name="Kazan K."/>
            <person name="Chakraborty S."/>
            <person name="McDonald B.A."/>
            <person name="Manners J.M."/>
        </authorList>
    </citation>
    <scope>NUCLEOTIDE SEQUENCE [LARGE SCALE GENOMIC DNA]</scope>
    <source>
        <strain evidence="1 2">CS3096</strain>
    </source>
</reference>
<dbReference type="Proteomes" id="UP000007978">
    <property type="component" value="Chromosome 4"/>
</dbReference>
<accession>K3VDE7</accession>
<dbReference type="GeneID" id="20366376"/>
<evidence type="ECO:0000313" key="2">
    <source>
        <dbReference type="Proteomes" id="UP000007978"/>
    </source>
</evidence>
<proteinExistence type="predicted"/>
<dbReference type="EMBL" id="AFNW01000252">
    <property type="protein sequence ID" value="EKJ72062.1"/>
    <property type="molecule type" value="Genomic_DNA"/>
</dbReference>
<gene>
    <name evidence="1" type="ORF">FPSE_07758</name>
</gene>
<keyword evidence="2" id="KW-1185">Reference proteome</keyword>
<protein>
    <submittedName>
        <fullName evidence="1">Uncharacterized protein</fullName>
    </submittedName>
</protein>
<sequence length="24" mass="2792">IYFLKGISIKGFKAVKPNIHNKLY</sequence>